<feature type="disulfide bond" evidence="6">
    <location>
        <begin position="105"/>
        <end position="114"/>
    </location>
</feature>
<evidence type="ECO:0000256" key="1">
    <source>
        <dbReference type="ARBA" id="ARBA00022473"/>
    </source>
</evidence>
<feature type="domain" description="EGF-like" evidence="9">
    <location>
        <begin position="155"/>
        <end position="194"/>
    </location>
</feature>
<evidence type="ECO:0000256" key="4">
    <source>
        <dbReference type="ARBA" id="ARBA00023157"/>
    </source>
</evidence>
<dbReference type="Gene3D" id="2.10.25.140">
    <property type="match status" value="1"/>
</dbReference>
<dbReference type="PROSITE" id="PS01186">
    <property type="entry name" value="EGF_2"/>
    <property type="match status" value="2"/>
</dbReference>
<dbReference type="PROSITE" id="PS50026">
    <property type="entry name" value="EGF_3"/>
    <property type="match status" value="3"/>
</dbReference>
<dbReference type="SMART" id="SM00181">
    <property type="entry name" value="EGF"/>
    <property type="match status" value="2"/>
</dbReference>
<feature type="domain" description="EGF-like" evidence="9">
    <location>
        <begin position="116"/>
        <end position="153"/>
    </location>
</feature>
<feature type="domain" description="DSL" evidence="10">
    <location>
        <begin position="73"/>
        <end position="114"/>
    </location>
</feature>
<dbReference type="SMART" id="SM00051">
    <property type="entry name" value="DSL"/>
    <property type="match status" value="1"/>
</dbReference>
<dbReference type="OrthoDB" id="283575at2759"/>
<reference evidence="13" key="3">
    <citation type="submission" date="2020-10" db="UniProtKB">
        <authorList>
            <consortium name="WormBaseParasite"/>
        </authorList>
    </citation>
    <scope>IDENTIFICATION</scope>
</reference>
<keyword evidence="7 8" id="KW-0812">Transmembrane</keyword>
<evidence type="ECO:0000256" key="5">
    <source>
        <dbReference type="PROSITE-ProRule" id="PRU00076"/>
    </source>
</evidence>
<dbReference type="AlphaFoldDB" id="A0A068W8W4"/>
<dbReference type="PROSITE" id="PS51051">
    <property type="entry name" value="DSL"/>
    <property type="match status" value="1"/>
</dbReference>
<comment type="caution">
    <text evidence="5">Lacks conserved residue(s) required for the propagation of feature annotation.</text>
</comment>
<dbReference type="EMBL" id="LK028576">
    <property type="protein sequence ID" value="CDS16058.1"/>
    <property type="molecule type" value="Genomic_DNA"/>
</dbReference>
<feature type="disulfide bond" evidence="5">
    <location>
        <begin position="237"/>
        <end position="246"/>
    </location>
</feature>
<keyword evidence="7" id="KW-0732">Signal</keyword>
<dbReference type="GO" id="GO:0007154">
    <property type="term" value="P:cell communication"/>
    <property type="evidence" value="ECO:0007669"/>
    <property type="project" value="InterPro"/>
</dbReference>
<keyword evidence="1 7" id="KW-0217">Developmental protein</keyword>
<gene>
    <name evidence="11" type="ORF">EgrG_000847000</name>
</gene>
<comment type="subcellular location">
    <subcellularLocation>
        <location evidence="7">Membrane</location>
        <topology evidence="7">Single-pass type I membrane protein</topology>
    </subcellularLocation>
</comment>
<proteinExistence type="predicted"/>
<dbReference type="Pfam" id="PF01414">
    <property type="entry name" value="DSL"/>
    <property type="match status" value="1"/>
</dbReference>
<evidence type="ECO:0000256" key="6">
    <source>
        <dbReference type="PROSITE-ProRule" id="PRU00377"/>
    </source>
</evidence>
<protein>
    <recommendedName>
        <fullName evidence="7">Delta-like protein</fullName>
    </recommendedName>
</protein>
<comment type="function">
    <text evidence="7">Putative Notch ligand involved in the mediation of Notch signaling.</text>
</comment>
<keyword evidence="7 8" id="KW-1133">Transmembrane helix</keyword>
<dbReference type="Gene3D" id="2.10.25.10">
    <property type="entry name" value="Laminin"/>
    <property type="match status" value="2"/>
</dbReference>
<dbReference type="InterPro" id="IPR001774">
    <property type="entry name" value="DSL"/>
</dbReference>
<evidence type="ECO:0000313" key="13">
    <source>
        <dbReference type="WBParaSite" id="EgrG_000847000"/>
    </source>
</evidence>
<reference evidence="11 12" key="1">
    <citation type="journal article" date="2013" name="Nature">
        <title>The genomes of four tapeworm species reveal adaptations to parasitism.</title>
        <authorList>
            <person name="Tsai I.J."/>
            <person name="Zarowiecki M."/>
            <person name="Holroyd N."/>
            <person name="Garciarrubio A."/>
            <person name="Sanchez-Flores A."/>
            <person name="Brooks K.L."/>
            <person name="Tracey A."/>
            <person name="Bobes R.J."/>
            <person name="Fragoso G."/>
            <person name="Sciutto E."/>
            <person name="Aslett M."/>
            <person name="Beasley H."/>
            <person name="Bennett H.M."/>
            <person name="Cai J."/>
            <person name="Camicia F."/>
            <person name="Clark R."/>
            <person name="Cucher M."/>
            <person name="De Silva N."/>
            <person name="Day T.A."/>
            <person name="Deplazes P."/>
            <person name="Estrada K."/>
            <person name="Fernandez C."/>
            <person name="Holland P.W."/>
            <person name="Hou J."/>
            <person name="Hu S."/>
            <person name="Huckvale T."/>
            <person name="Hung S.S."/>
            <person name="Kamenetzky L."/>
            <person name="Keane J.A."/>
            <person name="Kiss F."/>
            <person name="Koziol U."/>
            <person name="Lambert O."/>
            <person name="Liu K."/>
            <person name="Luo X."/>
            <person name="Luo Y."/>
            <person name="Macchiaroli N."/>
            <person name="Nichol S."/>
            <person name="Paps J."/>
            <person name="Parkinson J."/>
            <person name="Pouchkina-Stantcheva N."/>
            <person name="Riddiford N."/>
            <person name="Rosenzvit M."/>
            <person name="Salinas G."/>
            <person name="Wasmuth J.D."/>
            <person name="Zamanian M."/>
            <person name="Zheng Y."/>
            <person name="Cai X."/>
            <person name="Soberon X."/>
            <person name="Olson P.D."/>
            <person name="Laclette J.P."/>
            <person name="Brehm K."/>
            <person name="Berriman M."/>
            <person name="Garciarrubio A."/>
            <person name="Bobes R.J."/>
            <person name="Fragoso G."/>
            <person name="Sanchez-Flores A."/>
            <person name="Estrada K."/>
            <person name="Cevallos M.A."/>
            <person name="Morett E."/>
            <person name="Gonzalez V."/>
            <person name="Portillo T."/>
            <person name="Ochoa-Leyva A."/>
            <person name="Jose M.V."/>
            <person name="Sciutto E."/>
            <person name="Landa A."/>
            <person name="Jimenez L."/>
            <person name="Valdes V."/>
            <person name="Carrero J.C."/>
            <person name="Larralde C."/>
            <person name="Morales-Montor J."/>
            <person name="Limon-Lason J."/>
            <person name="Soberon X."/>
            <person name="Laclette J.P."/>
        </authorList>
    </citation>
    <scope>NUCLEOTIDE SEQUENCE [LARGE SCALE GENOMIC DNA]</scope>
</reference>
<dbReference type="PANTHER" id="PTHR24033:SF224">
    <property type="entry name" value="C-TYPE LECTIN"/>
    <property type="match status" value="1"/>
</dbReference>
<name>A0A068W8W4_ECHGR</name>
<keyword evidence="4 5" id="KW-1015">Disulfide bond</keyword>
<accession>A0A068W8W4</accession>
<dbReference type="Pfam" id="PF00008">
    <property type="entry name" value="EGF"/>
    <property type="match status" value="1"/>
</dbReference>
<evidence type="ECO:0000313" key="11">
    <source>
        <dbReference type="EMBL" id="CDS16058.1"/>
    </source>
</evidence>
<dbReference type="InterPro" id="IPR000742">
    <property type="entry name" value="EGF"/>
</dbReference>
<feature type="disulfide bond" evidence="6">
    <location>
        <begin position="75"/>
        <end position="84"/>
    </location>
</feature>
<reference evidence="11" key="2">
    <citation type="submission" date="2014-06" db="EMBL/GenBank/DDBJ databases">
        <authorList>
            <person name="Aslett M."/>
        </authorList>
    </citation>
    <scope>NUCLEOTIDE SEQUENCE</scope>
</reference>
<feature type="domain" description="EGF-like" evidence="9">
    <location>
        <begin position="209"/>
        <end position="247"/>
    </location>
</feature>
<sequence length="517" mass="57911">MIELPLFKSIPKLIEMRIEAWDSDLSTSDDLIAKFVSTAMPVSSHADFQVIELSKKEETSYNTEVKIEASIKLTCSSHYYGEQCETYCKPDYQSFYCGENGERKCIPGWYGELCHKLDTCFLKPCAPYASCSNTDDEEGRVCYCNGGSGPECYQVHDPCNPSPCHNGGGCTKTGPHLEQFLCECEEPWYGPTCDQRHSACAWERKALASGTNSSTEVCLNGGVCKDNPIEFGYNCLCSSGWKGQHCEEPDYTAVIAAAIVTPIVLIMVAIFILLVWRTRWRSKIGRPSIAIKYGEQPKKYAGNTDGTERIEAVSNEIYGDASADAVHVETLSAEDEYAMLDEASLPQVVRKSYEGAVRYASLLWASPPDQSLEKATEDKAMIPSPPLVPPRPKYNEITRPLIREEAKYPCMIGHRKTFMNAQRMKKWKKGVHLFRVKEEAGLRVEPPDWGVDVLRPGEGFRVHAFLNLHLLSPSTFPNAHDKSNPPGYSKSMLTKEEVHEPRSACVSYVLSRRLHRL</sequence>
<dbReference type="SUPFAM" id="SSF57196">
    <property type="entry name" value="EGF/Laminin"/>
    <property type="match status" value="2"/>
</dbReference>
<dbReference type="GO" id="GO:0016020">
    <property type="term" value="C:membrane"/>
    <property type="evidence" value="ECO:0007669"/>
    <property type="project" value="UniProtKB-SubCell"/>
</dbReference>
<keyword evidence="2 5" id="KW-0245">EGF-like domain</keyword>
<evidence type="ECO:0000256" key="8">
    <source>
        <dbReference type="SAM" id="Phobius"/>
    </source>
</evidence>
<keyword evidence="7 8" id="KW-0472">Membrane</keyword>
<dbReference type="CDD" id="cd00054">
    <property type="entry name" value="EGF_CA"/>
    <property type="match status" value="1"/>
</dbReference>
<feature type="transmembrane region" description="Helical" evidence="8">
    <location>
        <begin position="251"/>
        <end position="276"/>
    </location>
</feature>
<evidence type="ECO:0000256" key="3">
    <source>
        <dbReference type="ARBA" id="ARBA00022737"/>
    </source>
</evidence>
<feature type="disulfide bond" evidence="5">
    <location>
        <begin position="125"/>
        <end position="142"/>
    </location>
</feature>
<organism evidence="11">
    <name type="scientific">Echinococcus granulosus</name>
    <name type="common">Hydatid tapeworm</name>
    <dbReference type="NCBI Taxonomy" id="6210"/>
    <lineage>
        <taxon>Eukaryota</taxon>
        <taxon>Metazoa</taxon>
        <taxon>Spiralia</taxon>
        <taxon>Lophotrochozoa</taxon>
        <taxon>Platyhelminthes</taxon>
        <taxon>Cestoda</taxon>
        <taxon>Eucestoda</taxon>
        <taxon>Cyclophyllidea</taxon>
        <taxon>Taeniidae</taxon>
        <taxon>Echinococcus</taxon>
        <taxon>Echinococcus granulosus group</taxon>
    </lineage>
</organism>
<evidence type="ECO:0000313" key="12">
    <source>
        <dbReference type="Proteomes" id="UP000492820"/>
    </source>
</evidence>
<dbReference type="PROSITE" id="PS00022">
    <property type="entry name" value="EGF_1"/>
    <property type="match status" value="2"/>
</dbReference>
<dbReference type="WBParaSite" id="EgrG_000847000">
    <property type="protein sequence ID" value="EgrG_000847000"/>
    <property type="gene ID" value="EgrG_000847000"/>
</dbReference>
<feature type="disulfide bond" evidence="5">
    <location>
        <begin position="184"/>
        <end position="193"/>
    </location>
</feature>
<feature type="disulfide bond" evidence="5">
    <location>
        <begin position="218"/>
        <end position="235"/>
    </location>
</feature>
<dbReference type="PANTHER" id="PTHR24033">
    <property type="entry name" value="EGF-LIKE DOMAIN-CONTAINING PROTEIN"/>
    <property type="match status" value="1"/>
</dbReference>
<keyword evidence="3 7" id="KW-0677">Repeat</keyword>
<dbReference type="Proteomes" id="UP000492820">
    <property type="component" value="Unassembled WGS sequence"/>
</dbReference>
<dbReference type="InterPro" id="IPR051830">
    <property type="entry name" value="NOTCH_homolog"/>
</dbReference>
<evidence type="ECO:0000259" key="9">
    <source>
        <dbReference type="PROSITE" id="PS50026"/>
    </source>
</evidence>
<evidence type="ECO:0000256" key="7">
    <source>
        <dbReference type="RuleBase" id="RU280815"/>
    </source>
</evidence>
<evidence type="ECO:0000256" key="2">
    <source>
        <dbReference type="ARBA" id="ARBA00022536"/>
    </source>
</evidence>
<evidence type="ECO:0000259" key="10">
    <source>
        <dbReference type="PROSITE" id="PS51051"/>
    </source>
</evidence>